<dbReference type="Proteomes" id="UP000259632">
    <property type="component" value="Segment"/>
</dbReference>
<evidence type="ECO:0000256" key="5">
    <source>
        <dbReference type="ARBA" id="ARBA00022581"/>
    </source>
</evidence>
<name>Q699U8_SIV</name>
<evidence type="ECO:0000313" key="13">
    <source>
        <dbReference type="Proteomes" id="UP000259632"/>
    </source>
</evidence>
<dbReference type="Pfam" id="PF00539">
    <property type="entry name" value="Tat"/>
    <property type="match status" value="1"/>
</dbReference>
<dbReference type="GO" id="GO:0044196">
    <property type="term" value="C:host cell nucleolus"/>
    <property type="evidence" value="ECO:0007669"/>
    <property type="project" value="UniProtKB-SubCell"/>
</dbReference>
<comment type="similarity">
    <text evidence="2 10">Belongs to the lentiviruses Tat family.</text>
</comment>
<evidence type="ECO:0000256" key="2">
    <source>
        <dbReference type="ARBA" id="ARBA00009398"/>
    </source>
</evidence>
<dbReference type="Gene3D" id="4.10.20.10">
    <property type="entry name" value="Tat domain"/>
    <property type="match status" value="1"/>
</dbReference>
<organism evidence="12 13">
    <name type="scientific">Simian immunodeficiency virus</name>
    <name type="common">SIV</name>
    <dbReference type="NCBI Taxonomy" id="11723"/>
    <lineage>
        <taxon>Viruses</taxon>
        <taxon>Riboviria</taxon>
        <taxon>Pararnavirae</taxon>
        <taxon>Artverviricota</taxon>
        <taxon>Revtraviricetes</taxon>
        <taxon>Ortervirales</taxon>
        <taxon>Retroviridae</taxon>
        <taxon>Orthoretrovirinae</taxon>
        <taxon>Lentivirus</taxon>
        <taxon>Lentivirus simimdef</taxon>
    </lineage>
</organism>
<evidence type="ECO:0000256" key="11">
    <source>
        <dbReference type="SAM" id="MobiDB-lite"/>
    </source>
</evidence>
<organismHost>
    <name type="scientific">Cercopithecidae</name>
    <name type="common">Old World monkeys</name>
    <dbReference type="NCBI Taxonomy" id="9527"/>
</organismHost>
<protein>
    <recommendedName>
        <fullName evidence="3 10">Protein Tat</fullName>
    </recommendedName>
</protein>
<keyword evidence="7 10" id="KW-0805">Transcription regulation</keyword>
<keyword evidence="9 10" id="KW-0804">Transcription</keyword>
<keyword evidence="5" id="KW-0945">Host-virus interaction</keyword>
<organismHost>
    <name type="scientific">Pan troglodytes</name>
    <name type="common">Chimpanzee</name>
    <dbReference type="NCBI Taxonomy" id="9598"/>
</organismHost>
<dbReference type="GO" id="GO:0003723">
    <property type="term" value="F:RNA binding"/>
    <property type="evidence" value="ECO:0007669"/>
    <property type="project" value="UniProtKB-KW"/>
</dbReference>
<evidence type="ECO:0000256" key="9">
    <source>
        <dbReference type="ARBA" id="ARBA00023163"/>
    </source>
</evidence>
<evidence type="ECO:0000256" key="1">
    <source>
        <dbReference type="ARBA" id="ARBA00004307"/>
    </source>
</evidence>
<keyword evidence="8 10" id="KW-0010">Activator</keyword>
<keyword evidence="4 10" id="KW-1048">Host nucleus</keyword>
<feature type="compositionally biased region" description="Low complexity" evidence="11">
    <location>
        <begin position="76"/>
        <end position="91"/>
    </location>
</feature>
<comment type="subcellular location">
    <subcellularLocation>
        <location evidence="1 10">Host nucleus</location>
        <location evidence="1 10">Host nucleolus</location>
    </subcellularLocation>
</comment>
<evidence type="ECO:0000256" key="10">
    <source>
        <dbReference type="RuleBase" id="RU003311"/>
    </source>
</evidence>
<feature type="region of interest" description="Disordered" evidence="11">
    <location>
        <begin position="63"/>
        <end position="98"/>
    </location>
</feature>
<dbReference type="EMBL" id="AY523867">
    <property type="protein sequence ID" value="AAT68816.1"/>
    <property type="molecule type" value="Genomic_RNA"/>
</dbReference>
<keyword evidence="6 10" id="KW-0694">RNA-binding</keyword>
<evidence type="ECO:0000256" key="6">
    <source>
        <dbReference type="ARBA" id="ARBA00022884"/>
    </source>
</evidence>
<dbReference type="GO" id="GO:0001070">
    <property type="term" value="F:RNA-binding transcription regulator activity"/>
    <property type="evidence" value="ECO:0007669"/>
    <property type="project" value="InterPro"/>
</dbReference>
<evidence type="ECO:0000256" key="4">
    <source>
        <dbReference type="ARBA" id="ARBA00022562"/>
    </source>
</evidence>
<dbReference type="GO" id="GO:0050434">
    <property type="term" value="P:positive regulation of viral transcription"/>
    <property type="evidence" value="ECO:0007669"/>
    <property type="project" value="InterPro"/>
</dbReference>
<proteinExistence type="inferred from homology"/>
<dbReference type="PRINTS" id="PR00055">
    <property type="entry name" value="HIVTATDOMAIN"/>
</dbReference>
<evidence type="ECO:0000256" key="8">
    <source>
        <dbReference type="ARBA" id="ARBA00023159"/>
    </source>
</evidence>
<evidence type="ECO:0000256" key="7">
    <source>
        <dbReference type="ARBA" id="ARBA00023015"/>
    </source>
</evidence>
<reference evidence="12 13" key="1">
    <citation type="journal article" date="2004" name="J. Virol.">
        <title>New simian immunodeficiency virus infecting De Brazza's monkeys (Cercopithecus neglectus): evidence for a cercopithecus monkey virus clade.</title>
        <authorList>
            <person name="Bibollet-Ruche F."/>
            <person name="Bailes E."/>
            <person name="Gao F."/>
            <person name="Pourrut X."/>
            <person name="Barlow K.L."/>
            <person name="Clewley J.P."/>
            <person name="Mwenda J.M."/>
            <person name="Langat D.K."/>
            <person name="Chege G.K."/>
            <person name="McClure H.M."/>
            <person name="Mpoudi-Ngole E."/>
            <person name="Delaporte E."/>
            <person name="Peeters M."/>
            <person name="Shaw G.M."/>
            <person name="Sharp P.M."/>
            <person name="Hahn B.H."/>
        </authorList>
    </citation>
    <scope>NUCLEOTIDE SEQUENCE [LARGE SCALE GENOMIC DNA]</scope>
    <source>
        <strain evidence="12 13">SIVsyk-KE51</strain>
    </source>
</reference>
<evidence type="ECO:0000313" key="12">
    <source>
        <dbReference type="EMBL" id="AAT68816.1"/>
    </source>
</evidence>
<evidence type="ECO:0000256" key="3">
    <source>
        <dbReference type="ARBA" id="ARBA00022376"/>
    </source>
</evidence>
<dbReference type="InterPro" id="IPR001831">
    <property type="entry name" value="IV_Tat"/>
</dbReference>
<sequence>MSTEDKVRETQGIPTSFLEGTFLSNGPQTPCSRCYCKKCCYHCYRCFLQKGLGITYVRERKRRHARTTAEDFAAHSSTTRSRSPLPSTTRPQQGQKKE</sequence>
<dbReference type="InterPro" id="IPR036963">
    <property type="entry name" value="Tat_dom_sf"/>
</dbReference>
<accession>Q699U8</accession>